<reference evidence="2" key="1">
    <citation type="journal article" date="2023" name="Front. Mar. Sci.">
        <title>A new Merluccius polli reference genome to investigate the effects of global change in West African waters.</title>
        <authorList>
            <person name="Mateo J.L."/>
            <person name="Blanco-Fernandez C."/>
            <person name="Garcia-Vazquez E."/>
            <person name="Machado-Schiaffino G."/>
        </authorList>
    </citation>
    <scope>NUCLEOTIDE SEQUENCE</scope>
    <source>
        <strain evidence="2">C29</strain>
        <tissue evidence="2">Fin</tissue>
    </source>
</reference>
<feature type="region of interest" description="Disordered" evidence="1">
    <location>
        <begin position="30"/>
        <end position="60"/>
    </location>
</feature>
<dbReference type="PANTHER" id="PTHR31025">
    <property type="entry name" value="SI:CH211-196P9.1-RELATED"/>
    <property type="match status" value="1"/>
</dbReference>
<dbReference type="AlphaFoldDB" id="A0AA47M4L2"/>
<proteinExistence type="predicted"/>
<protein>
    <submittedName>
        <fullName evidence="2">Uncharacterized protein</fullName>
    </submittedName>
</protein>
<accession>A0AA47M4L2</accession>
<evidence type="ECO:0000313" key="3">
    <source>
        <dbReference type="Proteomes" id="UP001174136"/>
    </source>
</evidence>
<comment type="caution">
    <text evidence="2">The sequence shown here is derived from an EMBL/GenBank/DDBJ whole genome shotgun (WGS) entry which is preliminary data.</text>
</comment>
<keyword evidence="3" id="KW-1185">Reference proteome</keyword>
<gene>
    <name evidence="2" type="ORF">N1851_031002</name>
</gene>
<evidence type="ECO:0000313" key="2">
    <source>
        <dbReference type="EMBL" id="KAK0133478.1"/>
    </source>
</evidence>
<evidence type="ECO:0000256" key="1">
    <source>
        <dbReference type="SAM" id="MobiDB-lite"/>
    </source>
</evidence>
<name>A0AA47M4L2_MERPO</name>
<organism evidence="2 3">
    <name type="scientific">Merluccius polli</name>
    <name type="common">Benguela hake</name>
    <name type="synonym">Merluccius cadenati</name>
    <dbReference type="NCBI Taxonomy" id="89951"/>
    <lineage>
        <taxon>Eukaryota</taxon>
        <taxon>Metazoa</taxon>
        <taxon>Chordata</taxon>
        <taxon>Craniata</taxon>
        <taxon>Vertebrata</taxon>
        <taxon>Euteleostomi</taxon>
        <taxon>Actinopterygii</taxon>
        <taxon>Neopterygii</taxon>
        <taxon>Teleostei</taxon>
        <taxon>Neoteleostei</taxon>
        <taxon>Acanthomorphata</taxon>
        <taxon>Zeiogadaria</taxon>
        <taxon>Gadariae</taxon>
        <taxon>Gadiformes</taxon>
        <taxon>Gadoidei</taxon>
        <taxon>Merlucciidae</taxon>
        <taxon>Merluccius</taxon>
    </lineage>
</organism>
<dbReference type="PANTHER" id="PTHR31025:SF30">
    <property type="entry name" value="SI:DKEY-15H8.17"/>
    <property type="match status" value="1"/>
</dbReference>
<dbReference type="Proteomes" id="UP001174136">
    <property type="component" value="Unassembled WGS sequence"/>
</dbReference>
<sequence>MLAKYPKSLQEGDIIGPAYHSLVKQLQNRIENVKRTTTPKIRKRKSRTEDSDTEEVPPEQRAAIQDTYGCIKWDVKFLPLERPWRASKRSKKN</sequence>
<dbReference type="EMBL" id="JAOPHQ010005985">
    <property type="protein sequence ID" value="KAK0133478.1"/>
    <property type="molecule type" value="Genomic_DNA"/>
</dbReference>